<keyword evidence="2" id="KW-1133">Transmembrane helix</keyword>
<proteinExistence type="predicted"/>
<feature type="region of interest" description="Disordered" evidence="1">
    <location>
        <begin position="1"/>
        <end position="126"/>
    </location>
</feature>
<feature type="transmembrane region" description="Helical" evidence="2">
    <location>
        <begin position="347"/>
        <end position="364"/>
    </location>
</feature>
<dbReference type="Proteomes" id="UP000574317">
    <property type="component" value="Unassembled WGS sequence"/>
</dbReference>
<accession>A0A8H5INX6</accession>
<keyword evidence="2" id="KW-0812">Transmembrane</keyword>
<evidence type="ECO:0000313" key="4">
    <source>
        <dbReference type="Proteomes" id="UP000574317"/>
    </source>
</evidence>
<feature type="transmembrane region" description="Helical" evidence="2">
    <location>
        <begin position="308"/>
        <end position="327"/>
    </location>
</feature>
<feature type="transmembrane region" description="Helical" evidence="2">
    <location>
        <begin position="206"/>
        <end position="229"/>
    </location>
</feature>
<sequence>MAPRQPHRKRRNNSRTPSQGPRTPSPESTTTGSSLHQTPWSSDFEDQDATSRSSTRSPKSSSFDTASSSNTSWPSSGSSNPSMADIETFEMDVENSSTAPLEDAGTSSSGIDAQMPADRAKPEDKSDDHGYVLETILLNHLKFLWGCIRFIASYWKAIGSVSLSIILVAFYIGIQYFDECNTFLAQNDLPVIPSLEDLNNLVGYDLFMYFGGSFVIFIFGLAAWCSIEWKRMVSTETRRFVCYCLAKLRSFWYWILRGISSLLHTLVIDPLVAFFWRVVSIPRAVMSWFVSLVVWSINKGDKICRRRFLFIIAIIGVFAHWLWGRAYPLNAVEQLAAFADRYRDNDILAFCIFQTSYYVAYYYFSWAQYFFPAKYEYNIWDDQVVRFIACLVLAIAGLALVIGKIFDIVMRDTEDVKKMQDI</sequence>
<feature type="compositionally biased region" description="Polar residues" evidence="1">
    <location>
        <begin position="94"/>
        <end position="111"/>
    </location>
</feature>
<feature type="compositionally biased region" description="Low complexity" evidence="1">
    <location>
        <begin position="50"/>
        <end position="82"/>
    </location>
</feature>
<comment type="caution">
    <text evidence="3">The sequence shown here is derived from an EMBL/GenBank/DDBJ whole genome shotgun (WGS) entry which is preliminary data.</text>
</comment>
<reference evidence="3 4" key="1">
    <citation type="submission" date="2020-05" db="EMBL/GenBank/DDBJ databases">
        <title>Identification and distribution of gene clusters putatively required for synthesis of sphingolipid metabolism inhibitors in phylogenetically diverse species of the filamentous fungus Fusarium.</title>
        <authorList>
            <person name="Kim H.-S."/>
            <person name="Busman M."/>
            <person name="Brown D.W."/>
            <person name="Divon H."/>
            <person name="Uhlig S."/>
            <person name="Proctor R.H."/>
        </authorList>
    </citation>
    <scope>NUCLEOTIDE SEQUENCE [LARGE SCALE GENOMIC DNA]</scope>
    <source>
        <strain evidence="3 4">NRRL 25196</strain>
    </source>
</reference>
<name>A0A8H5INX6_9HYPO</name>
<feature type="transmembrane region" description="Helical" evidence="2">
    <location>
        <begin position="384"/>
        <end position="406"/>
    </location>
</feature>
<evidence type="ECO:0000256" key="2">
    <source>
        <dbReference type="SAM" id="Phobius"/>
    </source>
</evidence>
<feature type="compositionally biased region" description="Low complexity" evidence="1">
    <location>
        <begin position="21"/>
        <end position="34"/>
    </location>
</feature>
<organism evidence="3 4">
    <name type="scientific">Fusarium napiforme</name>
    <dbReference type="NCBI Taxonomy" id="42672"/>
    <lineage>
        <taxon>Eukaryota</taxon>
        <taxon>Fungi</taxon>
        <taxon>Dikarya</taxon>
        <taxon>Ascomycota</taxon>
        <taxon>Pezizomycotina</taxon>
        <taxon>Sordariomycetes</taxon>
        <taxon>Hypocreomycetidae</taxon>
        <taxon>Hypocreales</taxon>
        <taxon>Nectriaceae</taxon>
        <taxon>Fusarium</taxon>
        <taxon>Fusarium fujikuroi species complex</taxon>
    </lineage>
</organism>
<feature type="transmembrane region" description="Helical" evidence="2">
    <location>
        <begin position="274"/>
        <end position="296"/>
    </location>
</feature>
<dbReference type="EMBL" id="JAAOAO010000472">
    <property type="protein sequence ID" value="KAF5540194.1"/>
    <property type="molecule type" value="Genomic_DNA"/>
</dbReference>
<feature type="transmembrane region" description="Helical" evidence="2">
    <location>
        <begin position="154"/>
        <end position="174"/>
    </location>
</feature>
<keyword evidence="4" id="KW-1185">Reference proteome</keyword>
<feature type="compositionally biased region" description="Basic residues" evidence="1">
    <location>
        <begin position="1"/>
        <end position="13"/>
    </location>
</feature>
<protein>
    <submittedName>
        <fullName evidence="3">Uncharacterized protein</fullName>
    </submittedName>
</protein>
<dbReference type="AlphaFoldDB" id="A0A8H5INX6"/>
<evidence type="ECO:0000256" key="1">
    <source>
        <dbReference type="SAM" id="MobiDB-lite"/>
    </source>
</evidence>
<keyword evidence="2" id="KW-0472">Membrane</keyword>
<gene>
    <name evidence="3" type="ORF">FNAPI_10566</name>
</gene>
<evidence type="ECO:0000313" key="3">
    <source>
        <dbReference type="EMBL" id="KAF5540194.1"/>
    </source>
</evidence>
<feature type="transmembrane region" description="Helical" evidence="2">
    <location>
        <begin position="250"/>
        <end position="268"/>
    </location>
</feature>